<dbReference type="Proteomes" id="UP000005223">
    <property type="component" value="Chromosome"/>
</dbReference>
<gene>
    <name evidence="3" type="ordered locus">MTH_338</name>
</gene>
<dbReference type="InterPro" id="IPR028098">
    <property type="entry name" value="Glyco_trans_4-like_N"/>
</dbReference>
<dbReference type="CDD" id="cd03823">
    <property type="entry name" value="GT4_ExpE7-like"/>
    <property type="match status" value="1"/>
</dbReference>
<dbReference type="EMBL" id="AE000666">
    <property type="protein sequence ID" value="AAB84844.1"/>
    <property type="molecule type" value="Genomic_DNA"/>
</dbReference>
<dbReference type="PaxDb" id="187420-MTH_338"/>
<dbReference type="InterPro" id="IPR001296">
    <property type="entry name" value="Glyco_trans_1"/>
</dbReference>
<reference evidence="3 4" key="1">
    <citation type="journal article" date="1997" name="J. Bacteriol.">
        <title>Complete genome sequence of Methanobacterium thermoautotrophicum deltaH: functional analysis and comparative genomics.</title>
        <authorList>
            <person name="Smith D.R."/>
            <person name="Doucette-Stamm L.A."/>
            <person name="Deloughery C."/>
            <person name="Lee H.-M."/>
            <person name="Dubois J."/>
            <person name="Aldredge T."/>
            <person name="Bashirzadeh R."/>
            <person name="Blakely D."/>
            <person name="Cook R."/>
            <person name="Gilbert K."/>
            <person name="Harrison D."/>
            <person name="Hoang L."/>
            <person name="Keagle P."/>
            <person name="Lumm W."/>
            <person name="Pothier B."/>
            <person name="Qiu D."/>
            <person name="Spadafora R."/>
            <person name="Vicare R."/>
            <person name="Wang Y."/>
            <person name="Wierzbowski J."/>
            <person name="Gibson R."/>
            <person name="Jiwani N."/>
            <person name="Caruso A."/>
            <person name="Bush D."/>
            <person name="Safer H."/>
            <person name="Patwell D."/>
            <person name="Prabhakar S."/>
            <person name="McDougall S."/>
            <person name="Shimer G."/>
            <person name="Goyal A."/>
            <person name="Pietrovski S."/>
            <person name="Church G.M."/>
            <person name="Daniels C.J."/>
            <person name="Mao J.-i."/>
            <person name="Rice P."/>
            <person name="Nolling J."/>
            <person name="Reeve J.N."/>
        </authorList>
    </citation>
    <scope>NUCLEOTIDE SEQUENCE [LARGE SCALE GENOMIC DNA]</scope>
    <source>
        <strain evidence="4">ATCC 29096 / DSM 1053 / JCM 10044 / NBRC 100330 / Delta H</strain>
    </source>
</reference>
<dbReference type="InParanoid" id="O26438"/>
<dbReference type="Pfam" id="PF13439">
    <property type="entry name" value="Glyco_transf_4"/>
    <property type="match status" value="1"/>
</dbReference>
<protein>
    <submittedName>
        <fullName evidence="3">LPS biosynthesis RfbU related protein</fullName>
    </submittedName>
</protein>
<evidence type="ECO:0000313" key="4">
    <source>
        <dbReference type="Proteomes" id="UP000005223"/>
    </source>
</evidence>
<dbReference type="STRING" id="187420.MTH_338"/>
<dbReference type="Pfam" id="PF00534">
    <property type="entry name" value="Glycos_transf_1"/>
    <property type="match status" value="1"/>
</dbReference>
<dbReference type="GO" id="GO:0016757">
    <property type="term" value="F:glycosyltransferase activity"/>
    <property type="evidence" value="ECO:0007669"/>
    <property type="project" value="InterPro"/>
</dbReference>
<dbReference type="PANTHER" id="PTHR45947">
    <property type="entry name" value="SULFOQUINOVOSYL TRANSFERASE SQD2"/>
    <property type="match status" value="1"/>
</dbReference>
<evidence type="ECO:0000259" key="1">
    <source>
        <dbReference type="Pfam" id="PF00534"/>
    </source>
</evidence>
<accession>O26438</accession>
<organism evidence="3 4">
    <name type="scientific">Methanothermobacter thermautotrophicus (strain ATCC 29096 / DSM 1053 / JCM 10044 / NBRC 100330 / Delta H)</name>
    <name type="common">Methanobacterium thermoautotrophicum</name>
    <dbReference type="NCBI Taxonomy" id="187420"/>
    <lineage>
        <taxon>Archaea</taxon>
        <taxon>Methanobacteriati</taxon>
        <taxon>Methanobacteriota</taxon>
        <taxon>Methanomada group</taxon>
        <taxon>Methanobacteria</taxon>
        <taxon>Methanobacteriales</taxon>
        <taxon>Methanobacteriaceae</taxon>
        <taxon>Methanothermobacter</taxon>
    </lineage>
</organism>
<feature type="domain" description="Glycosyl transferase family 1" evidence="1">
    <location>
        <begin position="169"/>
        <end position="328"/>
    </location>
</feature>
<dbReference type="EnsemblBacteria" id="AAB84844">
    <property type="protein sequence ID" value="AAB84844"/>
    <property type="gene ID" value="MTH_338"/>
</dbReference>
<evidence type="ECO:0000259" key="2">
    <source>
        <dbReference type="Pfam" id="PF13439"/>
    </source>
</evidence>
<evidence type="ECO:0000313" key="3">
    <source>
        <dbReference type="EMBL" id="AAB84844.1"/>
    </source>
</evidence>
<dbReference type="AlphaFoldDB" id="O26438"/>
<sequence>MNGVKIYRLPPNNLYAFYDNFKNQNNHKIPSKVMWHIIDTFNLRLKNKIRTILLDEKPDLVHVHNFGGLSTLLFNEIKNNGLPVVFTAHDYSVICPKANLLRSDNSICEEGSLICLGYAKIKKFLLGGAVDVVISPSQFLINKLRENNIFNETEMIKLPNPIELGETSPSSKPYHKKLMLLYVGELSKHKGLHILIEALKRIDDENICVDIYGRGVHEDYFKSISKDLNVFFRGYANGFEELKKAYQNANVTVVPSICYEVFGMIILESFMNSTPVIASRIGGIPEVVRDGYNGFLFKPGSVNGLRRILERISEHPSILKELERNAYKSSQGYSIEDHVKKLEEIYRGLL</sequence>
<dbReference type="Gene3D" id="3.40.50.2000">
    <property type="entry name" value="Glycogen Phosphorylase B"/>
    <property type="match status" value="2"/>
</dbReference>
<dbReference type="PANTHER" id="PTHR45947:SF3">
    <property type="entry name" value="SULFOQUINOVOSYL TRANSFERASE SQD2"/>
    <property type="match status" value="1"/>
</dbReference>
<keyword evidence="4" id="KW-1185">Reference proteome</keyword>
<dbReference type="SUPFAM" id="SSF53756">
    <property type="entry name" value="UDP-Glycosyltransferase/glycogen phosphorylase"/>
    <property type="match status" value="1"/>
</dbReference>
<name>O26438_METTH</name>
<dbReference type="CAZy" id="GT4">
    <property type="family name" value="Glycosyltransferase Family 4"/>
</dbReference>
<dbReference type="PIR" id="D69143">
    <property type="entry name" value="D69143"/>
</dbReference>
<feature type="domain" description="Glycosyltransferase subfamily 4-like N-terminal" evidence="2">
    <location>
        <begin position="40"/>
        <end position="164"/>
    </location>
</feature>
<dbReference type="KEGG" id="mth:MTH_338"/>
<proteinExistence type="predicted"/>
<dbReference type="InterPro" id="IPR050194">
    <property type="entry name" value="Glycosyltransferase_grp1"/>
</dbReference>
<dbReference type="HOGENOM" id="CLU_009583_35_2_2"/>